<keyword evidence="2" id="KW-1185">Reference proteome</keyword>
<protein>
    <submittedName>
        <fullName evidence="1">Uncharacterized protein</fullName>
    </submittedName>
</protein>
<dbReference type="EMBL" id="CM042049">
    <property type="protein sequence ID" value="KAI3747904.1"/>
    <property type="molecule type" value="Genomic_DNA"/>
</dbReference>
<accession>A0ACB9DMN1</accession>
<gene>
    <name evidence="1" type="ORF">L6452_10634</name>
</gene>
<proteinExistence type="predicted"/>
<organism evidence="1 2">
    <name type="scientific">Arctium lappa</name>
    <name type="common">Greater burdock</name>
    <name type="synonym">Lappa major</name>
    <dbReference type="NCBI Taxonomy" id="4217"/>
    <lineage>
        <taxon>Eukaryota</taxon>
        <taxon>Viridiplantae</taxon>
        <taxon>Streptophyta</taxon>
        <taxon>Embryophyta</taxon>
        <taxon>Tracheophyta</taxon>
        <taxon>Spermatophyta</taxon>
        <taxon>Magnoliopsida</taxon>
        <taxon>eudicotyledons</taxon>
        <taxon>Gunneridae</taxon>
        <taxon>Pentapetalae</taxon>
        <taxon>asterids</taxon>
        <taxon>campanulids</taxon>
        <taxon>Asterales</taxon>
        <taxon>Asteraceae</taxon>
        <taxon>Carduoideae</taxon>
        <taxon>Cardueae</taxon>
        <taxon>Arctiinae</taxon>
        <taxon>Arctium</taxon>
    </lineage>
</organism>
<name>A0ACB9DMN1_ARCLA</name>
<sequence>MRNEKKWGTIVPLVPHGVESPRLCHANVPFGTVAGHCRPTPPKLKKSDFFDARVLDTLRDFKRSFPNKPPTIYEFRKCPGDLYLSKIRGVTFDDKMIKSTKDMLKSKFDMKDLGLTDVILGIKITRTQNGMVLNQTHYVDKILEKFNEGDTSIARTPIDTSQHLSKNRGESVEQVEYSRIIGSLMYLMSCTRPDLAYAVSRLSRYTSNPSLEHWKSITRLLRYLRYTREYGLHYGKYPMVIEGYSDANWISDIKDSRSTSGYVFTLGGAAISLVLRPVGRSTDWSFDRCDLRPDIGSTDAVVRPDIGSTDAVVRPDVGSIDAVVRPDVGSTDAVVRPGLGSIGFGSNRQKQAIIRKKSEALCSYVPCFGHLVHVLARDRHRVAMISKVILAVGLVGTEGATLGRTMVNTRSHPEGQEADIPTADHPLATVVGETVRVSNVLGGGPEHIPRRNLEADEPIIEEVTAETRMMDRMMLAMNRAMAQQQEVFLKLLEDRDANYRRPEMVGENVIVAGSGGTGPIIFPVIVWPGSERWSKLFAQANVGRNRG</sequence>
<dbReference type="Proteomes" id="UP001055879">
    <property type="component" value="Linkage Group LG03"/>
</dbReference>
<reference evidence="1 2" key="2">
    <citation type="journal article" date="2022" name="Mol. Ecol. Resour.">
        <title>The genomes of chicory, endive, great burdock and yacon provide insights into Asteraceae paleo-polyploidization history and plant inulin production.</title>
        <authorList>
            <person name="Fan W."/>
            <person name="Wang S."/>
            <person name="Wang H."/>
            <person name="Wang A."/>
            <person name="Jiang F."/>
            <person name="Liu H."/>
            <person name="Zhao H."/>
            <person name="Xu D."/>
            <person name="Zhang Y."/>
        </authorList>
    </citation>
    <scope>NUCLEOTIDE SEQUENCE [LARGE SCALE GENOMIC DNA]</scope>
    <source>
        <strain evidence="2">cv. Niubang</strain>
    </source>
</reference>
<reference evidence="2" key="1">
    <citation type="journal article" date="2022" name="Mol. Ecol. Resour.">
        <title>The genomes of chicory, endive, great burdock and yacon provide insights into Asteraceae palaeo-polyploidization history and plant inulin production.</title>
        <authorList>
            <person name="Fan W."/>
            <person name="Wang S."/>
            <person name="Wang H."/>
            <person name="Wang A."/>
            <person name="Jiang F."/>
            <person name="Liu H."/>
            <person name="Zhao H."/>
            <person name="Xu D."/>
            <person name="Zhang Y."/>
        </authorList>
    </citation>
    <scope>NUCLEOTIDE SEQUENCE [LARGE SCALE GENOMIC DNA]</scope>
    <source>
        <strain evidence="2">cv. Niubang</strain>
    </source>
</reference>
<evidence type="ECO:0000313" key="1">
    <source>
        <dbReference type="EMBL" id="KAI3747904.1"/>
    </source>
</evidence>
<comment type="caution">
    <text evidence="1">The sequence shown here is derived from an EMBL/GenBank/DDBJ whole genome shotgun (WGS) entry which is preliminary data.</text>
</comment>
<evidence type="ECO:0000313" key="2">
    <source>
        <dbReference type="Proteomes" id="UP001055879"/>
    </source>
</evidence>